<dbReference type="EMBL" id="WVIC01000034">
    <property type="protein sequence ID" value="NCJ07855.1"/>
    <property type="molecule type" value="Genomic_DNA"/>
</dbReference>
<sequence>MPNAWEIDFYSRPITDERQKKLWELLVCDPQRRFEFTKYCVGAEANARWLQTALTEALEFWRSQLGTEQETTVPERIRFFRRPMANIITRACDALTIPAQPSRRTFALYQWLQERHEQVYPQHPGFQPLLAPPPTFEPTPMQPLPDALVGQGWRVVTLQAQDFAESQDWEIAFGDPLIWNLASLPPDRVIPGVLIVSPRAVPLAGWLSGLELACLSLVRDPQASLVLEAGLSDRWLLAPLKTAQTIAEIESFEKAKQAAGKVHFLAVQTDANADSFAGFWILQEPSLEW</sequence>
<dbReference type="InterPro" id="IPR046760">
    <property type="entry name" value="Tab2-like_N"/>
</dbReference>
<evidence type="ECO:0000259" key="1">
    <source>
        <dbReference type="Pfam" id="PF06485"/>
    </source>
</evidence>
<proteinExistence type="predicted"/>
<dbReference type="Pfam" id="PF06485">
    <property type="entry name" value="Tab2-like_N"/>
    <property type="match status" value="1"/>
</dbReference>
<reference evidence="3" key="1">
    <citation type="submission" date="2019-12" db="EMBL/GenBank/DDBJ databases">
        <title>High-Quality draft genome sequences of three cyanobacteria isolated from the limestone walls of the Old Cathedral of Coimbra.</title>
        <authorList>
            <person name="Tiago I."/>
            <person name="Soares F."/>
            <person name="Portugal A."/>
        </authorList>
    </citation>
    <scope>NUCLEOTIDE SEQUENCE [LARGE SCALE GENOMIC DNA]</scope>
    <source>
        <strain evidence="3">C</strain>
    </source>
</reference>
<dbReference type="RefSeq" id="WP_161826331.1">
    <property type="nucleotide sequence ID" value="NZ_WVIC01000034.1"/>
</dbReference>
<dbReference type="InterPro" id="IPR009472">
    <property type="entry name" value="Tab2-like"/>
</dbReference>
<evidence type="ECO:0000313" key="4">
    <source>
        <dbReference type="Proteomes" id="UP000607397"/>
    </source>
</evidence>
<comment type="caution">
    <text evidence="3">The sequence shown here is derived from an EMBL/GenBank/DDBJ whole genome shotgun (WGS) entry which is preliminary data.</text>
</comment>
<dbReference type="GO" id="GO:0003723">
    <property type="term" value="F:RNA binding"/>
    <property type="evidence" value="ECO:0007669"/>
    <property type="project" value="InterPro"/>
</dbReference>
<dbReference type="InterPro" id="IPR046761">
    <property type="entry name" value="Tab2-like_C"/>
</dbReference>
<gene>
    <name evidence="3" type="ORF">GS597_15335</name>
</gene>
<keyword evidence="4" id="KW-1185">Reference proteome</keyword>
<dbReference type="PANTHER" id="PTHR34556">
    <property type="match status" value="1"/>
</dbReference>
<organism evidence="3 4">
    <name type="scientific">Petrachloros mirabilis ULC683</name>
    <dbReference type="NCBI Taxonomy" id="2781853"/>
    <lineage>
        <taxon>Bacteria</taxon>
        <taxon>Bacillati</taxon>
        <taxon>Cyanobacteriota</taxon>
        <taxon>Cyanophyceae</taxon>
        <taxon>Synechococcales</taxon>
        <taxon>Petrachlorosaceae</taxon>
        <taxon>Petrachloros</taxon>
        <taxon>Petrachloros mirabilis</taxon>
    </lineage>
</organism>
<dbReference type="AlphaFoldDB" id="A0A8K2A973"/>
<evidence type="ECO:0000313" key="3">
    <source>
        <dbReference type="EMBL" id="NCJ07855.1"/>
    </source>
</evidence>
<protein>
    <submittedName>
        <fullName evidence="3">DUF1092 family protein</fullName>
    </submittedName>
</protein>
<feature type="domain" description="RNA-binding protein Tab2-like N-terminal" evidence="1">
    <location>
        <begin position="5"/>
        <end position="115"/>
    </location>
</feature>
<feature type="domain" description="RNA-binding protein Tab2/Atab2 C-terminal" evidence="2">
    <location>
        <begin position="133"/>
        <end position="283"/>
    </location>
</feature>
<dbReference type="PANTHER" id="PTHR34556:SF2">
    <property type="entry name" value="PROTEIN TAB2 HOMOLOG, CHLOROPLASTIC"/>
    <property type="match status" value="1"/>
</dbReference>
<dbReference type="Proteomes" id="UP000607397">
    <property type="component" value="Unassembled WGS sequence"/>
</dbReference>
<dbReference type="Pfam" id="PF20429">
    <property type="entry name" value="Tab2-like_C"/>
    <property type="match status" value="1"/>
</dbReference>
<accession>A0A8K2A973</accession>
<name>A0A8K2A973_9CYAN</name>
<evidence type="ECO:0000259" key="2">
    <source>
        <dbReference type="Pfam" id="PF20429"/>
    </source>
</evidence>